<dbReference type="RefSeq" id="WP_012971983.1">
    <property type="nucleotide sequence ID" value="NC_013851.1"/>
</dbReference>
<dbReference type="STRING" id="572477.Alvin_2810"/>
<organism evidence="1 2">
    <name type="scientific">Allochromatium vinosum (strain ATCC 17899 / DSM 180 / NBRC 103801 / NCIMB 10441 / D)</name>
    <name type="common">Chromatium vinosum</name>
    <dbReference type="NCBI Taxonomy" id="572477"/>
    <lineage>
        <taxon>Bacteria</taxon>
        <taxon>Pseudomonadati</taxon>
        <taxon>Pseudomonadota</taxon>
        <taxon>Gammaproteobacteria</taxon>
        <taxon>Chromatiales</taxon>
        <taxon>Chromatiaceae</taxon>
        <taxon>Allochromatium</taxon>
    </lineage>
</organism>
<dbReference type="AlphaFoldDB" id="D3RQN3"/>
<dbReference type="OrthoDB" id="9784936at2"/>
<protein>
    <recommendedName>
        <fullName evidence="3">DUF4062 domain-containing protein</fullName>
    </recommendedName>
</protein>
<reference evidence="1 2" key="1">
    <citation type="journal article" date="2011" name="Stand. Genomic Sci.">
        <title>Complete genome sequence of Allochromatium vinosum DSM 180(T).</title>
        <authorList>
            <person name="Weissgerber T."/>
            <person name="Zigann R."/>
            <person name="Bruce D."/>
            <person name="Chang Y.J."/>
            <person name="Detter J.C."/>
            <person name="Han C."/>
            <person name="Hauser L."/>
            <person name="Jeffries C.D."/>
            <person name="Land M."/>
            <person name="Munk A.C."/>
            <person name="Tapia R."/>
            <person name="Dahl C."/>
        </authorList>
    </citation>
    <scope>NUCLEOTIDE SEQUENCE [LARGE SCALE GENOMIC DNA]</scope>
    <source>
        <strain evidence="2">ATCC 17899 / DSM 180 / NBRC 103801 / NCIMB 10441 / D</strain>
    </source>
</reference>
<sequence>MPRTVIEYKCLLISPSDVKSERVALTDTVNQWNAQIGNALGAKVELVKWETHSAPDMSGEPQSVLNKQIVDHCDFGVAVFWYRLGTPTNEHASGSIEEINRMGESGKRVLIYFCSRAIPQDALTTDQYQRLQETKKDLQQKGLLGTYSDASNLQQQFQLHLTKVIAELLGKDKAEISQFQNLQPTTLPKPDVRVKVNGAFVTGYEGVQDVVSVEVQNHSPMTVFLGNVVLRLRGGNVLFPTADAVTKEFQKRRELMPGQKFSFHISPRLIFEHTDIDDILCAAVSDDIERAYESDGEALRVILQSMRNRNG</sequence>
<evidence type="ECO:0000313" key="2">
    <source>
        <dbReference type="Proteomes" id="UP000001441"/>
    </source>
</evidence>
<dbReference type="EMBL" id="CP001896">
    <property type="protein sequence ID" value="ADC63717.1"/>
    <property type="molecule type" value="Genomic_DNA"/>
</dbReference>
<proteinExistence type="predicted"/>
<gene>
    <name evidence="1" type="ordered locus">Alvin_2810</name>
</gene>
<dbReference type="Proteomes" id="UP000001441">
    <property type="component" value="Chromosome"/>
</dbReference>
<evidence type="ECO:0000313" key="1">
    <source>
        <dbReference type="EMBL" id="ADC63717.1"/>
    </source>
</evidence>
<dbReference type="eggNOG" id="COG5635">
    <property type="taxonomic scope" value="Bacteria"/>
</dbReference>
<keyword evidence="2" id="KW-1185">Reference proteome</keyword>
<dbReference type="HOGENOM" id="CLU_893209_0_0_6"/>
<dbReference type="KEGG" id="alv:Alvin_2810"/>
<evidence type="ECO:0008006" key="3">
    <source>
        <dbReference type="Google" id="ProtNLM"/>
    </source>
</evidence>
<name>D3RQN3_ALLVD</name>
<accession>D3RQN3</accession>